<accession>A0A7Z0IJU5</accession>
<feature type="region of interest" description="Disordered" evidence="1">
    <location>
        <begin position="217"/>
        <end position="296"/>
    </location>
</feature>
<keyword evidence="2" id="KW-0472">Membrane</keyword>
<evidence type="ECO:0000256" key="1">
    <source>
        <dbReference type="SAM" id="MobiDB-lite"/>
    </source>
</evidence>
<evidence type="ECO:0000313" key="3">
    <source>
        <dbReference type="EMBL" id="NYI69919.1"/>
    </source>
</evidence>
<evidence type="ECO:0000313" key="4">
    <source>
        <dbReference type="Proteomes" id="UP000527616"/>
    </source>
</evidence>
<reference evidence="3 4" key="1">
    <citation type="submission" date="2020-07" db="EMBL/GenBank/DDBJ databases">
        <title>Sequencing the genomes of 1000 actinobacteria strains.</title>
        <authorList>
            <person name="Klenk H.-P."/>
        </authorList>
    </citation>
    <scope>NUCLEOTIDE SEQUENCE [LARGE SCALE GENOMIC DNA]</scope>
    <source>
        <strain evidence="3 4">DSM 103164</strain>
    </source>
</reference>
<gene>
    <name evidence="3" type="ORF">GGQ54_000479</name>
</gene>
<protein>
    <submittedName>
        <fullName evidence="3">Uncharacterized protein</fullName>
    </submittedName>
</protein>
<comment type="caution">
    <text evidence="3">The sequence shown here is derived from an EMBL/GenBank/DDBJ whole genome shotgun (WGS) entry which is preliminary data.</text>
</comment>
<feature type="region of interest" description="Disordered" evidence="1">
    <location>
        <begin position="89"/>
        <end position="114"/>
    </location>
</feature>
<dbReference type="AlphaFoldDB" id="A0A7Z0IJU5"/>
<dbReference type="Proteomes" id="UP000527616">
    <property type="component" value="Unassembled WGS sequence"/>
</dbReference>
<organism evidence="3 4">
    <name type="scientific">Naumannella cuiyingiana</name>
    <dbReference type="NCBI Taxonomy" id="1347891"/>
    <lineage>
        <taxon>Bacteria</taxon>
        <taxon>Bacillati</taxon>
        <taxon>Actinomycetota</taxon>
        <taxon>Actinomycetes</taxon>
        <taxon>Propionibacteriales</taxon>
        <taxon>Propionibacteriaceae</taxon>
        <taxon>Naumannella</taxon>
    </lineage>
</organism>
<feature type="compositionally biased region" description="Low complexity" evidence="1">
    <location>
        <begin position="232"/>
        <end position="290"/>
    </location>
</feature>
<name>A0A7Z0IJU5_9ACTN</name>
<dbReference type="EMBL" id="JACBZS010000001">
    <property type="protein sequence ID" value="NYI69919.1"/>
    <property type="molecule type" value="Genomic_DNA"/>
</dbReference>
<proteinExistence type="predicted"/>
<keyword evidence="2" id="KW-0812">Transmembrane</keyword>
<evidence type="ECO:0000256" key="2">
    <source>
        <dbReference type="SAM" id="Phobius"/>
    </source>
</evidence>
<keyword evidence="4" id="KW-1185">Reference proteome</keyword>
<feature type="compositionally biased region" description="Low complexity" evidence="1">
    <location>
        <begin position="105"/>
        <end position="114"/>
    </location>
</feature>
<keyword evidence="2" id="KW-1133">Transmembrane helix</keyword>
<feature type="transmembrane region" description="Helical" evidence="2">
    <location>
        <begin position="184"/>
        <end position="209"/>
    </location>
</feature>
<dbReference type="RefSeq" id="WP_179443931.1">
    <property type="nucleotide sequence ID" value="NZ_JACBZS010000001.1"/>
</dbReference>
<sequence length="296" mass="30666">MPAPDLYPLTASDPPRIGGFWLDARVAAHESGTGFLAHSTTPRADGRSDVILVQLNSGAAEDPAARDRFAGVINDLHIDDVVARGGDGQADGRLGRRFVDESTGAPPAANPREPAPWVALAADGTDGPVRVADGLLREVQLADVAPQGTPSGPDYQLPWIQRIAPGLTRMWPLPWPGRFDRAGWVSILISWLLMLLLAALAVLIAILIFRNEPPQQPPPIIQPTQGGGSGSGSPQSQEPSDGQDSSSPQPSDGGSQSGSPEPSGQDSGSASPSESRSPSPGGESSGPGAPTTRSRL</sequence>